<dbReference type="GO" id="GO:0015074">
    <property type="term" value="P:DNA integration"/>
    <property type="evidence" value="ECO:0007669"/>
    <property type="project" value="InterPro"/>
</dbReference>
<feature type="domain" description="Integrase catalytic" evidence="1">
    <location>
        <begin position="149"/>
        <end position="351"/>
    </location>
</feature>
<dbReference type="SUPFAM" id="SSF53098">
    <property type="entry name" value="Ribonuclease H-like"/>
    <property type="match status" value="1"/>
</dbReference>
<dbReference type="InterPro" id="IPR036397">
    <property type="entry name" value="RNaseH_sf"/>
</dbReference>
<name>A0A0H3LSB3_BORBR</name>
<dbReference type="RefSeq" id="WP_010926910.1">
    <property type="nucleotide sequence ID" value="NC_002927.3"/>
</dbReference>
<dbReference type="PANTHER" id="PTHR35004:SF7">
    <property type="entry name" value="INTEGRASE PROTEIN"/>
    <property type="match status" value="1"/>
</dbReference>
<dbReference type="Proteomes" id="UP000001027">
    <property type="component" value="Chromosome"/>
</dbReference>
<evidence type="ECO:0000259" key="1">
    <source>
        <dbReference type="PROSITE" id="PS50994"/>
    </source>
</evidence>
<gene>
    <name evidence="2" type="ordered locus">BB3647</name>
</gene>
<dbReference type="PROSITE" id="PS50994">
    <property type="entry name" value="INTEGRASE"/>
    <property type="match status" value="1"/>
</dbReference>
<dbReference type="EMBL" id="BX640448">
    <property type="protein sequence ID" value="CAE35620.1"/>
    <property type="molecule type" value="Genomic_DNA"/>
</dbReference>
<evidence type="ECO:0000313" key="2">
    <source>
        <dbReference type="EMBL" id="CAE35620.1"/>
    </source>
</evidence>
<dbReference type="InterPro" id="IPR012337">
    <property type="entry name" value="RNaseH-like_sf"/>
</dbReference>
<proteinExistence type="predicted"/>
<dbReference type="eggNOG" id="COG4584">
    <property type="taxonomic scope" value="Bacteria"/>
</dbReference>
<dbReference type="Gene3D" id="3.30.420.10">
    <property type="entry name" value="Ribonuclease H-like superfamily/Ribonuclease H"/>
    <property type="match status" value="1"/>
</dbReference>
<organism evidence="2 3">
    <name type="scientific">Bordetella bronchiseptica (strain ATCC BAA-588 / NCTC 13252 / RB50)</name>
    <name type="common">Alcaligenes bronchisepticus</name>
    <dbReference type="NCBI Taxonomy" id="257310"/>
    <lineage>
        <taxon>Bacteria</taxon>
        <taxon>Pseudomonadati</taxon>
        <taxon>Pseudomonadota</taxon>
        <taxon>Betaproteobacteria</taxon>
        <taxon>Burkholderiales</taxon>
        <taxon>Alcaligenaceae</taxon>
        <taxon>Bordetella</taxon>
    </lineage>
</organism>
<accession>A0A0H3LSB3</accession>
<reference evidence="2 3" key="1">
    <citation type="journal article" date="2003" name="Nat. Genet.">
        <title>Comparative analysis of the genome sequences of Bordetella pertussis, Bordetella parapertussis and Bordetella bronchiseptica.</title>
        <authorList>
            <person name="Parkhill J."/>
            <person name="Sebaihia M."/>
            <person name="Preston A."/>
            <person name="Murphy L.D."/>
            <person name="Thomson N.R."/>
            <person name="Harris D.E."/>
            <person name="Holden M.T.G."/>
            <person name="Churcher C.M."/>
            <person name="Bentley S.D."/>
            <person name="Mungall K.L."/>
            <person name="Cerdeno-Tarraga A.-M."/>
            <person name="Temple L."/>
            <person name="James K.D."/>
            <person name="Harris B."/>
            <person name="Quail M.A."/>
            <person name="Achtman M."/>
            <person name="Atkin R."/>
            <person name="Baker S."/>
            <person name="Basham D."/>
            <person name="Bason N."/>
            <person name="Cherevach I."/>
            <person name="Chillingworth T."/>
            <person name="Collins M."/>
            <person name="Cronin A."/>
            <person name="Davis P."/>
            <person name="Doggett J."/>
            <person name="Feltwell T."/>
            <person name="Goble A."/>
            <person name="Hamlin N."/>
            <person name="Hauser H."/>
            <person name="Holroyd S."/>
            <person name="Jagels K."/>
            <person name="Leather S."/>
            <person name="Moule S."/>
            <person name="Norberczak H."/>
            <person name="O'Neil S."/>
            <person name="Ormond D."/>
            <person name="Price C."/>
            <person name="Rabbinowitsch E."/>
            <person name="Rutter S."/>
            <person name="Sanders M."/>
            <person name="Saunders D."/>
            <person name="Seeger K."/>
            <person name="Sharp S."/>
            <person name="Simmonds M."/>
            <person name="Skelton J."/>
            <person name="Squares R."/>
            <person name="Squares S."/>
            <person name="Stevens K."/>
            <person name="Unwin L."/>
            <person name="Whitehead S."/>
            <person name="Barrell B.G."/>
            <person name="Maskell D.J."/>
        </authorList>
    </citation>
    <scope>NUCLEOTIDE SEQUENCE [LARGE SCALE GENOMIC DNA]</scope>
    <source>
        <strain evidence="2 3">ATCC BAA-588 / NCTC 13252 / RB50</strain>
    </source>
</reference>
<protein>
    <recommendedName>
        <fullName evidence="1">Integrase catalytic domain-containing protein</fullName>
    </recommendedName>
</protein>
<dbReference type="PANTHER" id="PTHR35004">
    <property type="entry name" value="TRANSPOSASE RV3428C-RELATED"/>
    <property type="match status" value="1"/>
</dbReference>
<dbReference type="AlphaFoldDB" id="A0A0H3LSB3"/>
<dbReference type="InterPro" id="IPR001584">
    <property type="entry name" value="Integrase_cat-core"/>
</dbReference>
<evidence type="ECO:0000313" key="3">
    <source>
        <dbReference type="Proteomes" id="UP000001027"/>
    </source>
</evidence>
<dbReference type="HOGENOM" id="CLU_019645_0_0_4"/>
<sequence length="591" mass="65143">MGAVLTEELSAVAQVWRAAPHGSKGEILDSACQRLGIARATLHRRLKEIVVTEPRKRRSDAGRMALSLEDAKLISAVLMEHMRKNGKQLKSVSDAVAMLRANGLIDATRVDAVSGEIAALSDSAILRALRQYRLHPDQLLAPAPATSMRSLYPNHVWQIDASRCVLYYLPRQGKDNGLRIADHREFYKNKPANLVKAVNDALWRYVITDHTSSATYADYVTGGETGENLADVFIRAMCQRAGEAMYGVPAMVMLDPGSANTGAIFRNLCQALRVRVQINQPGNPRAKGQVEKAQDLVERSFESTLKLLASDQVDTLEKINALCARWRRWFNGTHIHTRHGMTRDAAWLHITSDQLIIPPSAEIMRELALSDPVSRVVTTMLRVNFEGAEYNAANVPGVCVGEKLMVCRNPWRDDSINAIGAGKDGHVVYHILERVVLDEFGQVAEAPVIGESYQRHADTPVQSNLKELELLATGAHNLEQAAAARKAKAVPFGGQIDPFKHIDDTRVPSAMPRRGTAHELTAPIVQLPPLTHIQAAKQLKGRFPDWSSAHYSWLQGRYPEGIPADDLDQVAAELSAAMRPTQAPTRTLRVA</sequence>
<dbReference type="KEGG" id="bbr:BB3647"/>
<dbReference type="GO" id="GO:0003676">
    <property type="term" value="F:nucleic acid binding"/>
    <property type="evidence" value="ECO:0007669"/>
    <property type="project" value="InterPro"/>
</dbReference>